<dbReference type="EMBL" id="CAKOGL010000010">
    <property type="protein sequence ID" value="CAH2091250.1"/>
    <property type="molecule type" value="Genomic_DNA"/>
</dbReference>
<evidence type="ECO:0000259" key="8">
    <source>
        <dbReference type="PROSITE" id="PS50240"/>
    </source>
</evidence>
<feature type="signal peptide" evidence="7">
    <location>
        <begin position="1"/>
        <end position="19"/>
    </location>
</feature>
<dbReference type="GO" id="GO:0004252">
    <property type="term" value="F:serine-type endopeptidase activity"/>
    <property type="evidence" value="ECO:0007669"/>
    <property type="project" value="InterPro"/>
</dbReference>
<sequence>MRLFLQCCVLLLAIVNISADWSWGGDENKKNENNNESTELLQGEEISNAQDKNFNTNGTVLDDIVDELVSSKQGRSLSGFDDVYSDPTIKEALDSGDDTEARNLIKGRLCTLGLIQCDDEESQEKRTYLSPDELIYAQPVDIKPIGKPVASIPIRGPPRAYGPPRPMQYPPRPQKFPSKRPNYSGNGRPGFAEKYGVAGNNYQFSQSSGAYNGFEANYVTKPPSYANNDPYTFEQSKPTYNKVPSGVHSNTKTESIVQQHVHHHYVHGDTDKEPKVIIKPVAIPVGSVGHLASQIHTQESSDIITSSGGDFNTASLGGFRPMTGSFSPSSKPVYETDTIYGSQFGQNNFNKGSISVLNQGLPNQFTNNAFEDHQYGNSLGSYASQNGEFYKKELHVGSSNNLYNQGATFGQNNLYQQNYHEPKAQSFDCVCVNYDQCPSQEIIGRRDDLYLPIDPRNKGSEIAALTDEQLDSLNTTTTDTNIKQNVTEVKKVNKRDVSEVKEKEEAKEIEPRLLGFAGGNGGNSNKQVQPTFGVSFGLPQPSNGYPVNPYNSNPLINPYGPALNGGGLNLGLLSVNPLLAIQVTKNDYGEKLVKPFVNLHVTPNEHVINKLGHLFHEKKQYLLNKHEHYHHYNPYFNQYSNRPYIHTPFIHPEHYSINRPPIYSPHYSYYKNHYRVNSQHLPETSVDNDDYYDDNDDAQYSGQNQNQDYDFYGFERSVNSSGNRDNTYAKRYAYSRSLSLPSHPGVNRGGQTIRFPDKRRKREIMADVPKVTNIQERQGYFGRPQIPQCQQNQVCCRRPLRPQASNRGQCGIRHSQGINGRIKTPSYVDGDSEFGEYPWQAAILKKDPKESVYVCGGTLIDGLHIMTAAHCIKSYKGFELRVRLGEWDVNHDVEFYPYIERDVLSVHVHPQYYAGTLDNDLAILKLEHPVEWTKYPHISPACLPDKYTEYGGQRCWTTGWGKDAFGSNGKYQNILKEVDVPIIPHGQCQQQLRQTRLGYNYELNPGFICAGGEEGKDACKGDGGGPLVCERGGTWQLVGVVSWGIGCGQAGIPGVYVNVAHYLDWISQITGKFTHY</sequence>
<evidence type="ECO:0000256" key="6">
    <source>
        <dbReference type="SAM" id="MobiDB-lite"/>
    </source>
</evidence>
<feature type="domain" description="Peptidase S1" evidence="8">
    <location>
        <begin position="827"/>
        <end position="1071"/>
    </location>
</feature>
<evidence type="ECO:0000256" key="5">
    <source>
        <dbReference type="ARBA" id="ARBA00076468"/>
    </source>
</evidence>
<dbReference type="InterPro" id="IPR001314">
    <property type="entry name" value="Peptidase_S1A"/>
</dbReference>
<dbReference type="PRINTS" id="PR00722">
    <property type="entry name" value="CHYMOTRYPSIN"/>
</dbReference>
<dbReference type="PROSITE" id="PS50240">
    <property type="entry name" value="TRYPSIN_DOM"/>
    <property type="match status" value="1"/>
</dbReference>
<comment type="subcellular location">
    <subcellularLocation>
        <location evidence="1">Secreted</location>
    </subcellularLocation>
</comment>
<keyword evidence="3" id="KW-1015">Disulfide bond</keyword>
<dbReference type="InterPro" id="IPR043504">
    <property type="entry name" value="Peptidase_S1_PA_chymotrypsin"/>
</dbReference>
<evidence type="ECO:0000256" key="2">
    <source>
        <dbReference type="ARBA" id="ARBA00022525"/>
    </source>
</evidence>
<gene>
    <name evidence="9" type="ORF">EEDITHA_LOCUS7131</name>
</gene>
<dbReference type="FunFam" id="2.40.10.10:FF:000038">
    <property type="entry name" value="Serine protease"/>
    <property type="match status" value="1"/>
</dbReference>
<dbReference type="SUPFAM" id="SSF50494">
    <property type="entry name" value="Trypsin-like serine proteases"/>
    <property type="match status" value="1"/>
</dbReference>
<evidence type="ECO:0000256" key="3">
    <source>
        <dbReference type="ARBA" id="ARBA00023157"/>
    </source>
</evidence>
<dbReference type="PANTHER" id="PTHR24258">
    <property type="entry name" value="SERINE PROTEASE-RELATED"/>
    <property type="match status" value="1"/>
</dbReference>
<protein>
    <recommendedName>
        <fullName evidence="4">Phenoloxidase-activating factor 2</fullName>
    </recommendedName>
    <alternativeName>
        <fullName evidence="5">Prophenoloxidase-activating factor II</fullName>
    </alternativeName>
</protein>
<evidence type="ECO:0000256" key="1">
    <source>
        <dbReference type="ARBA" id="ARBA00004613"/>
    </source>
</evidence>
<comment type="caution">
    <text evidence="9">The sequence shown here is derived from an EMBL/GenBank/DDBJ whole genome shotgun (WGS) entry which is preliminary data.</text>
</comment>
<feature type="chain" id="PRO_5043560936" description="Phenoloxidase-activating factor 2" evidence="7">
    <location>
        <begin position="20"/>
        <end position="1076"/>
    </location>
</feature>
<reference evidence="9" key="1">
    <citation type="submission" date="2022-03" db="EMBL/GenBank/DDBJ databases">
        <authorList>
            <person name="Tunstrom K."/>
        </authorList>
    </citation>
    <scope>NUCLEOTIDE SEQUENCE</scope>
</reference>
<name>A0AAU9U383_EUPED</name>
<dbReference type="CDD" id="cd00190">
    <property type="entry name" value="Tryp_SPc"/>
    <property type="match status" value="1"/>
</dbReference>
<dbReference type="PANTHER" id="PTHR24258:SF142">
    <property type="entry name" value="PEPTIDASE S1 DOMAIN-CONTAINING PROTEIN"/>
    <property type="match status" value="1"/>
</dbReference>
<dbReference type="Proteomes" id="UP001153954">
    <property type="component" value="Unassembled WGS sequence"/>
</dbReference>
<dbReference type="GO" id="GO:0006508">
    <property type="term" value="P:proteolysis"/>
    <property type="evidence" value="ECO:0007669"/>
    <property type="project" value="InterPro"/>
</dbReference>
<evidence type="ECO:0000313" key="10">
    <source>
        <dbReference type="Proteomes" id="UP001153954"/>
    </source>
</evidence>
<feature type="region of interest" description="Disordered" evidence="6">
    <location>
        <begin position="681"/>
        <end position="705"/>
    </location>
</feature>
<dbReference type="InterPro" id="IPR018114">
    <property type="entry name" value="TRYPSIN_HIS"/>
</dbReference>
<evidence type="ECO:0000313" key="9">
    <source>
        <dbReference type="EMBL" id="CAH2091250.1"/>
    </source>
</evidence>
<dbReference type="Gene3D" id="2.40.10.10">
    <property type="entry name" value="Trypsin-like serine proteases"/>
    <property type="match status" value="1"/>
</dbReference>
<keyword evidence="10" id="KW-1185">Reference proteome</keyword>
<accession>A0AAU9U383</accession>
<dbReference type="InterPro" id="IPR009003">
    <property type="entry name" value="Peptidase_S1_PA"/>
</dbReference>
<keyword evidence="7" id="KW-0732">Signal</keyword>
<feature type="compositionally biased region" description="Acidic residues" evidence="6">
    <location>
        <begin position="686"/>
        <end position="697"/>
    </location>
</feature>
<proteinExistence type="predicted"/>
<organism evidence="9 10">
    <name type="scientific">Euphydryas editha</name>
    <name type="common">Edith's checkerspot</name>
    <dbReference type="NCBI Taxonomy" id="104508"/>
    <lineage>
        <taxon>Eukaryota</taxon>
        <taxon>Metazoa</taxon>
        <taxon>Ecdysozoa</taxon>
        <taxon>Arthropoda</taxon>
        <taxon>Hexapoda</taxon>
        <taxon>Insecta</taxon>
        <taxon>Pterygota</taxon>
        <taxon>Neoptera</taxon>
        <taxon>Endopterygota</taxon>
        <taxon>Lepidoptera</taxon>
        <taxon>Glossata</taxon>
        <taxon>Ditrysia</taxon>
        <taxon>Papilionoidea</taxon>
        <taxon>Nymphalidae</taxon>
        <taxon>Nymphalinae</taxon>
        <taxon>Euphydryas</taxon>
    </lineage>
</organism>
<evidence type="ECO:0000256" key="4">
    <source>
        <dbReference type="ARBA" id="ARBA00068096"/>
    </source>
</evidence>
<dbReference type="InterPro" id="IPR001254">
    <property type="entry name" value="Trypsin_dom"/>
</dbReference>
<dbReference type="GO" id="GO:0005576">
    <property type="term" value="C:extracellular region"/>
    <property type="evidence" value="ECO:0007669"/>
    <property type="project" value="UniProtKB-SubCell"/>
</dbReference>
<dbReference type="AlphaFoldDB" id="A0AAU9U383"/>
<dbReference type="Pfam" id="PF00089">
    <property type="entry name" value="Trypsin"/>
    <property type="match status" value="1"/>
</dbReference>
<dbReference type="PROSITE" id="PS00134">
    <property type="entry name" value="TRYPSIN_HIS"/>
    <property type="match status" value="1"/>
</dbReference>
<evidence type="ECO:0000256" key="7">
    <source>
        <dbReference type="SAM" id="SignalP"/>
    </source>
</evidence>
<dbReference type="SMART" id="SM00020">
    <property type="entry name" value="Tryp_SPc"/>
    <property type="match status" value="1"/>
</dbReference>
<keyword evidence="2" id="KW-0964">Secreted</keyword>